<proteinExistence type="predicted"/>
<gene>
    <name evidence="5" type="ORF">GJV76_10160</name>
</gene>
<dbReference type="RefSeq" id="WP_155092508.1">
    <property type="nucleotide sequence ID" value="NZ_CP102754.1"/>
</dbReference>
<evidence type="ECO:0000256" key="2">
    <source>
        <dbReference type="ARBA" id="ARBA00022801"/>
    </source>
</evidence>
<dbReference type="SUPFAM" id="SSF56300">
    <property type="entry name" value="Metallo-dependent phosphatases"/>
    <property type="match status" value="1"/>
</dbReference>
<comment type="caution">
    <text evidence="5">The sequence shown here is derived from an EMBL/GenBank/DDBJ whole genome shotgun (WGS) entry which is preliminary data.</text>
</comment>
<dbReference type="Gene3D" id="3.60.21.10">
    <property type="match status" value="1"/>
</dbReference>
<dbReference type="EMBL" id="WMJX01000020">
    <property type="protein sequence ID" value="MTG98483.1"/>
    <property type="molecule type" value="Genomic_DNA"/>
</dbReference>
<dbReference type="Pfam" id="PF00149">
    <property type="entry name" value="Metallophos"/>
    <property type="match status" value="1"/>
</dbReference>
<organism evidence="5 6">
    <name type="scientific">Myroides albus</name>
    <dbReference type="NCBI Taxonomy" id="2562892"/>
    <lineage>
        <taxon>Bacteria</taxon>
        <taxon>Pseudomonadati</taxon>
        <taxon>Bacteroidota</taxon>
        <taxon>Flavobacteriia</taxon>
        <taxon>Flavobacteriales</taxon>
        <taxon>Flavobacteriaceae</taxon>
        <taxon>Myroides</taxon>
    </lineage>
</organism>
<name>A0A6I3LJN8_9FLAO</name>
<keyword evidence="2" id="KW-0378">Hydrolase</keyword>
<evidence type="ECO:0000259" key="4">
    <source>
        <dbReference type="Pfam" id="PF00149"/>
    </source>
</evidence>
<feature type="transmembrane region" description="Helical" evidence="3">
    <location>
        <begin position="62"/>
        <end position="86"/>
    </location>
</feature>
<keyword evidence="6" id="KW-1185">Reference proteome</keyword>
<reference evidence="5 6" key="1">
    <citation type="submission" date="2019-11" db="EMBL/GenBank/DDBJ databases">
        <title>Genome of Strain BIT-d1.</title>
        <authorList>
            <person name="Yang Y."/>
        </authorList>
    </citation>
    <scope>NUCLEOTIDE SEQUENCE [LARGE SCALE GENOMIC DNA]</scope>
    <source>
        <strain evidence="5 6">BIT-d1</strain>
    </source>
</reference>
<dbReference type="InterPro" id="IPR004843">
    <property type="entry name" value="Calcineurin-like_PHP"/>
</dbReference>
<keyword evidence="3" id="KW-1133">Transmembrane helix</keyword>
<protein>
    <submittedName>
        <fullName evidence="5">Metallophosphoesterase</fullName>
    </submittedName>
</protein>
<dbReference type="AlphaFoldDB" id="A0A6I3LJN8"/>
<dbReference type="OrthoDB" id="9780884at2"/>
<accession>A0A6I3LJN8</accession>
<evidence type="ECO:0000256" key="1">
    <source>
        <dbReference type="ARBA" id="ARBA00022723"/>
    </source>
</evidence>
<keyword evidence="1" id="KW-0479">Metal-binding</keyword>
<keyword evidence="3" id="KW-0472">Membrane</keyword>
<keyword evidence="3" id="KW-0812">Transmembrane</keyword>
<feature type="transmembrane region" description="Helical" evidence="3">
    <location>
        <begin position="33"/>
        <end position="50"/>
    </location>
</feature>
<evidence type="ECO:0000256" key="3">
    <source>
        <dbReference type="SAM" id="Phobius"/>
    </source>
</evidence>
<dbReference type="Proteomes" id="UP000438760">
    <property type="component" value="Unassembled WGS sequence"/>
</dbReference>
<feature type="transmembrane region" description="Helical" evidence="3">
    <location>
        <begin position="127"/>
        <end position="147"/>
    </location>
</feature>
<feature type="domain" description="Calcineurin-like phosphoesterase" evidence="4">
    <location>
        <begin position="173"/>
        <end position="356"/>
    </location>
</feature>
<dbReference type="InterPro" id="IPR029052">
    <property type="entry name" value="Metallo-depent_PP-like"/>
</dbReference>
<evidence type="ECO:0000313" key="6">
    <source>
        <dbReference type="Proteomes" id="UP000438760"/>
    </source>
</evidence>
<dbReference type="GO" id="GO:0009245">
    <property type="term" value="P:lipid A biosynthetic process"/>
    <property type="evidence" value="ECO:0007669"/>
    <property type="project" value="TreeGrafter"/>
</dbReference>
<sequence length="420" mass="48251">MLKFLIIGLLLFVIEFYTYQAFKQYFKKFSSRLLYVMASVILVLFIGYGFSKFDPKSGDMNLPLTAGALIVLFYLPKLILTLVLLVEDVARLSIGVYRFIQRELGDKQSSRVNEDEKDSIIPGRRKFVTNIALGIVSIPFLSVLHGITIGRYRFQVHEHIIEFSDLPSAFDGFRFTQLSDIHFGSFDDPEKLMHAVELINAQRSDMLLFTGDMVNSVASEVNPWLSTFRKIRPHKYGQFSILGNHDYGTYAHWETDEMEDKNFNEICDISDKLNFQLLRNEHVSINKDGESICVVGVENWGANGKFMKFGDLDKATQGIESTDFKILMSHDPSHWDAQILDHPMNFQLTLSGHTHGSQFGIEIPGFLKWSPIQYVYKQWAGLYETLGKYLYVNRGFGYHAYKGRTGIWPEITVIELRVKK</sequence>
<dbReference type="GO" id="GO:0046872">
    <property type="term" value="F:metal ion binding"/>
    <property type="evidence" value="ECO:0007669"/>
    <property type="project" value="UniProtKB-KW"/>
</dbReference>
<dbReference type="GO" id="GO:0008758">
    <property type="term" value="F:UDP-2,3-diacylglucosamine hydrolase activity"/>
    <property type="evidence" value="ECO:0007669"/>
    <property type="project" value="TreeGrafter"/>
</dbReference>
<evidence type="ECO:0000313" key="5">
    <source>
        <dbReference type="EMBL" id="MTG98483.1"/>
    </source>
</evidence>
<dbReference type="GO" id="GO:0016020">
    <property type="term" value="C:membrane"/>
    <property type="evidence" value="ECO:0007669"/>
    <property type="project" value="GOC"/>
</dbReference>
<dbReference type="CDD" id="cd07385">
    <property type="entry name" value="MPP_YkuE_C"/>
    <property type="match status" value="1"/>
</dbReference>
<dbReference type="PANTHER" id="PTHR31302">
    <property type="entry name" value="TRANSMEMBRANE PROTEIN WITH METALLOPHOSPHOESTERASE DOMAIN-RELATED"/>
    <property type="match status" value="1"/>
</dbReference>
<dbReference type="InterPro" id="IPR051158">
    <property type="entry name" value="Metallophosphoesterase_sf"/>
</dbReference>
<dbReference type="PANTHER" id="PTHR31302:SF31">
    <property type="entry name" value="PHOSPHODIESTERASE YAEI"/>
    <property type="match status" value="1"/>
</dbReference>